<dbReference type="EMBL" id="KI630969">
    <property type="protein sequence ID" value="EYU31470.1"/>
    <property type="molecule type" value="Genomic_DNA"/>
</dbReference>
<keyword evidence="1" id="KW-0479">Metal-binding</keyword>
<dbReference type="Gene3D" id="3.30.40.10">
    <property type="entry name" value="Zinc/RING finger domain, C3HC4 (zinc finger)"/>
    <property type="match status" value="1"/>
</dbReference>
<evidence type="ECO:0000256" key="1">
    <source>
        <dbReference type="ARBA" id="ARBA00022723"/>
    </source>
</evidence>
<evidence type="ECO:0000259" key="4">
    <source>
        <dbReference type="PROSITE" id="PS51292"/>
    </source>
</evidence>
<dbReference type="InterPro" id="IPR013083">
    <property type="entry name" value="Znf_RING/FYVE/PHD"/>
</dbReference>
<dbReference type="AlphaFoldDB" id="A0A022QY69"/>
<dbReference type="STRING" id="4155.A0A022QY69"/>
<keyword evidence="2" id="KW-0863">Zinc-finger</keyword>
<dbReference type="PROSITE" id="PS51292">
    <property type="entry name" value="ZF_RING_CH"/>
    <property type="match status" value="1"/>
</dbReference>
<dbReference type="SUPFAM" id="SSF57850">
    <property type="entry name" value="RING/U-box"/>
    <property type="match status" value="1"/>
</dbReference>
<sequence>EVKKIPKDEAICRFCFNVYRHNMLQKKCKCKFSMIHRTCEVEWTKKHGNNKCEVCEQDIENIPITVSWDPLSSTTRTCKKELIKSKKRQVLSINSINYRSIHMNYV</sequence>
<feature type="non-terminal residue" evidence="5">
    <location>
        <position position="1"/>
    </location>
</feature>
<gene>
    <name evidence="5" type="ORF">MIMGU_mgv1a019141mg</name>
</gene>
<proteinExistence type="predicted"/>
<protein>
    <recommendedName>
        <fullName evidence="4">RING-CH-type domain-containing protein</fullName>
    </recommendedName>
</protein>
<dbReference type="Pfam" id="PF12906">
    <property type="entry name" value="RINGv"/>
    <property type="match status" value="1"/>
</dbReference>
<evidence type="ECO:0000256" key="3">
    <source>
        <dbReference type="ARBA" id="ARBA00022833"/>
    </source>
</evidence>
<evidence type="ECO:0000313" key="6">
    <source>
        <dbReference type="Proteomes" id="UP000030748"/>
    </source>
</evidence>
<feature type="domain" description="RING-CH-type" evidence="4">
    <location>
        <begin position="4"/>
        <end position="62"/>
    </location>
</feature>
<organism evidence="5 6">
    <name type="scientific">Erythranthe guttata</name>
    <name type="common">Yellow monkey flower</name>
    <name type="synonym">Mimulus guttatus</name>
    <dbReference type="NCBI Taxonomy" id="4155"/>
    <lineage>
        <taxon>Eukaryota</taxon>
        <taxon>Viridiplantae</taxon>
        <taxon>Streptophyta</taxon>
        <taxon>Embryophyta</taxon>
        <taxon>Tracheophyta</taxon>
        <taxon>Spermatophyta</taxon>
        <taxon>Magnoliopsida</taxon>
        <taxon>eudicotyledons</taxon>
        <taxon>Gunneridae</taxon>
        <taxon>Pentapetalae</taxon>
        <taxon>asterids</taxon>
        <taxon>lamiids</taxon>
        <taxon>Lamiales</taxon>
        <taxon>Phrymaceae</taxon>
        <taxon>Erythranthe</taxon>
    </lineage>
</organism>
<dbReference type="Proteomes" id="UP000030748">
    <property type="component" value="Unassembled WGS sequence"/>
</dbReference>
<accession>A0A022QY69</accession>
<evidence type="ECO:0000256" key="2">
    <source>
        <dbReference type="ARBA" id="ARBA00022771"/>
    </source>
</evidence>
<reference evidence="5 6" key="1">
    <citation type="journal article" date="2013" name="Proc. Natl. Acad. Sci. U.S.A.">
        <title>Fine-scale variation in meiotic recombination in Mimulus inferred from population shotgun sequencing.</title>
        <authorList>
            <person name="Hellsten U."/>
            <person name="Wright K.M."/>
            <person name="Jenkins J."/>
            <person name="Shu S."/>
            <person name="Yuan Y."/>
            <person name="Wessler S.R."/>
            <person name="Schmutz J."/>
            <person name="Willis J.H."/>
            <person name="Rokhsar D.S."/>
        </authorList>
    </citation>
    <scope>NUCLEOTIDE SEQUENCE [LARGE SCALE GENOMIC DNA]</scope>
    <source>
        <strain evidence="6">cv. DUN x IM62</strain>
    </source>
</reference>
<keyword evidence="6" id="KW-1185">Reference proteome</keyword>
<dbReference type="PANTHER" id="PTHR46158">
    <property type="entry name" value="OS02G0165000 PROTEIN"/>
    <property type="match status" value="1"/>
</dbReference>
<keyword evidence="3" id="KW-0862">Zinc</keyword>
<dbReference type="PANTHER" id="PTHR46158:SF1">
    <property type="entry name" value="RING_U-BOX SUPERFAMILY PROTEIN"/>
    <property type="match status" value="1"/>
</dbReference>
<evidence type="ECO:0000313" key="5">
    <source>
        <dbReference type="EMBL" id="EYU31470.1"/>
    </source>
</evidence>
<dbReference type="GO" id="GO:0008270">
    <property type="term" value="F:zinc ion binding"/>
    <property type="evidence" value="ECO:0007669"/>
    <property type="project" value="UniProtKB-KW"/>
</dbReference>
<name>A0A022QY69_ERYGU</name>
<dbReference type="InterPro" id="IPR011016">
    <property type="entry name" value="Znf_RING-CH"/>
</dbReference>